<name>A0A2R6NUJ9_9APHY</name>
<organism evidence="1 2">
    <name type="scientific">Hermanssonia centrifuga</name>
    <dbReference type="NCBI Taxonomy" id="98765"/>
    <lineage>
        <taxon>Eukaryota</taxon>
        <taxon>Fungi</taxon>
        <taxon>Dikarya</taxon>
        <taxon>Basidiomycota</taxon>
        <taxon>Agaricomycotina</taxon>
        <taxon>Agaricomycetes</taxon>
        <taxon>Polyporales</taxon>
        <taxon>Meruliaceae</taxon>
        <taxon>Hermanssonia</taxon>
    </lineage>
</organism>
<evidence type="ECO:0000313" key="2">
    <source>
        <dbReference type="Proteomes" id="UP000186601"/>
    </source>
</evidence>
<dbReference type="AlphaFoldDB" id="A0A2R6NUJ9"/>
<proteinExistence type="predicted"/>
<accession>A0A2R6NUJ9</accession>
<protein>
    <submittedName>
        <fullName evidence="1">Uncharacterized protein</fullName>
    </submittedName>
</protein>
<dbReference type="Proteomes" id="UP000186601">
    <property type="component" value="Unassembled WGS sequence"/>
</dbReference>
<dbReference type="OrthoDB" id="3220023at2759"/>
<sequence>MAYSRLDYNRIRSCVEAEIFQLLETRKRRTEEIAYRKRRDDVEKYHKQLKENGSAGLLPTLSEFRKLPMVQRMQQKSTNASDTGIARDLKQSKLLNDLIKEDLSRWREGIKNSLGALLGFANWKSASRTQLHPVDRPNARFLCKRCEVSIAAGNGRNESMDFAEICQHRCVPLSKKSRDTWKVENFVPDVKACLKSTSP</sequence>
<dbReference type="EMBL" id="MLYV02000838">
    <property type="protein sequence ID" value="PSR76598.1"/>
    <property type="molecule type" value="Genomic_DNA"/>
</dbReference>
<gene>
    <name evidence="1" type="ORF">PHLCEN_2v8356</name>
</gene>
<keyword evidence="2" id="KW-1185">Reference proteome</keyword>
<reference evidence="1 2" key="1">
    <citation type="submission" date="2018-02" db="EMBL/GenBank/DDBJ databases">
        <title>Genome sequence of the basidiomycete white-rot fungus Phlebia centrifuga.</title>
        <authorList>
            <person name="Granchi Z."/>
            <person name="Peng M."/>
            <person name="de Vries R.P."/>
            <person name="Hilden K."/>
            <person name="Makela M.R."/>
            <person name="Grigoriev I."/>
            <person name="Riley R."/>
        </authorList>
    </citation>
    <scope>NUCLEOTIDE SEQUENCE [LARGE SCALE GENOMIC DNA]</scope>
    <source>
        <strain evidence="1 2">FBCC195</strain>
    </source>
</reference>
<comment type="caution">
    <text evidence="1">The sequence shown here is derived from an EMBL/GenBank/DDBJ whole genome shotgun (WGS) entry which is preliminary data.</text>
</comment>
<evidence type="ECO:0000313" key="1">
    <source>
        <dbReference type="EMBL" id="PSR76598.1"/>
    </source>
</evidence>